<comment type="caution">
    <text evidence="5">The sequence shown here is derived from an EMBL/GenBank/DDBJ whole genome shotgun (WGS) entry which is preliminary data.</text>
</comment>
<accession>A0A0L7CSK9</accession>
<evidence type="ECO:0000256" key="2">
    <source>
        <dbReference type="ARBA" id="ARBA00023125"/>
    </source>
</evidence>
<dbReference type="InterPro" id="IPR011010">
    <property type="entry name" value="DNA_brk_join_enz"/>
</dbReference>
<dbReference type="GO" id="GO:0003677">
    <property type="term" value="F:DNA binding"/>
    <property type="evidence" value="ECO:0007669"/>
    <property type="project" value="UniProtKB-KW"/>
</dbReference>
<dbReference type="InterPro" id="IPR013762">
    <property type="entry name" value="Integrase-like_cat_sf"/>
</dbReference>
<dbReference type="EMBL" id="AVQC01000026">
    <property type="protein sequence ID" value="KOA62621.1"/>
    <property type="molecule type" value="Genomic_DNA"/>
</dbReference>
<dbReference type="Gene3D" id="1.10.443.10">
    <property type="entry name" value="Intergrase catalytic core"/>
    <property type="match status" value="1"/>
</dbReference>
<organism evidence="5 6">
    <name type="scientific">Bifidobacterium breve MCC 1114</name>
    <dbReference type="NCBI Taxonomy" id="1365964"/>
    <lineage>
        <taxon>Bacteria</taxon>
        <taxon>Bacillati</taxon>
        <taxon>Actinomycetota</taxon>
        <taxon>Actinomycetes</taxon>
        <taxon>Bifidobacteriales</taxon>
        <taxon>Bifidobacteriaceae</taxon>
        <taxon>Bifidobacterium</taxon>
    </lineage>
</organism>
<dbReference type="Proteomes" id="UP000036802">
    <property type="component" value="Unassembled WGS sequence"/>
</dbReference>
<dbReference type="InterPro" id="IPR050090">
    <property type="entry name" value="Tyrosine_recombinase_XerCD"/>
</dbReference>
<keyword evidence="3" id="KW-0233">DNA recombination</keyword>
<evidence type="ECO:0000256" key="3">
    <source>
        <dbReference type="ARBA" id="ARBA00023172"/>
    </source>
</evidence>
<keyword evidence="2" id="KW-0238">DNA-binding</keyword>
<dbReference type="Pfam" id="PF00589">
    <property type="entry name" value="Phage_integrase"/>
    <property type="match status" value="1"/>
</dbReference>
<protein>
    <submittedName>
        <fullName evidence="5">Integrase</fullName>
    </submittedName>
</protein>
<feature type="domain" description="Tyr recombinase" evidence="4">
    <location>
        <begin position="118"/>
        <end position="317"/>
    </location>
</feature>
<dbReference type="InterPro" id="IPR002104">
    <property type="entry name" value="Integrase_catalytic"/>
</dbReference>
<dbReference type="PANTHER" id="PTHR30349:SF41">
    <property type="entry name" value="INTEGRASE_RECOMBINASE PROTEIN MJ0367-RELATED"/>
    <property type="match status" value="1"/>
</dbReference>
<sequence>MRAARAGRRIVMRPTEHGFVGPLAGELEEYIRFKASMGRHGATRVQVLRSFDRHCLEHGAVRLERGVVERWIAHRIDANPGGCRSWFSYIRDFGRWMRLAHDPDAYVLSDQWKAGSPRPTPYLLTDREAALFLRAAGTLESPSPWAWQSRAFFMLMACCGLRTREVRRLAVGHVDHKARSIDVVDSKAGRSRRLPVGDEVAAELLECDQRSRERFGDDRPAFFVTSTGNPVSPGMPGVVFRRVWTRAGLEWPQAGKRPRPYDFRHRFAFANIERWTRDGVDVMAMLPYLAAYMGHAGIDSTLYYVHASPDFMDGYADLVADAERVVPETEEP</sequence>
<dbReference type="PROSITE" id="PS51898">
    <property type="entry name" value="TYR_RECOMBINASE"/>
    <property type="match status" value="1"/>
</dbReference>
<reference evidence="5 6" key="1">
    <citation type="journal article" date="2015" name="Int J Genomics">
        <title>Comparative Genomics Revealed Genetic Diversity and Species/Strain-Level Differences in Carbohydrate Metabolism of Three Probiotic Bifidobacterial Species.</title>
        <authorList>
            <person name="Odamaki T."/>
            <person name="Horigome A."/>
            <person name="Sugahara H."/>
            <person name="Hashikura N."/>
            <person name="Minami J."/>
            <person name="Xiao J.Z."/>
            <person name="Abe F."/>
        </authorList>
    </citation>
    <scope>NUCLEOTIDE SEQUENCE [LARGE SCALE GENOMIC DNA]</scope>
    <source>
        <strain evidence="5 6">MCC 1114</strain>
    </source>
</reference>
<dbReference type="SUPFAM" id="SSF56349">
    <property type="entry name" value="DNA breaking-rejoining enzymes"/>
    <property type="match status" value="1"/>
</dbReference>
<dbReference type="PATRIC" id="fig|1365964.3.peg.2166"/>
<evidence type="ECO:0000313" key="6">
    <source>
        <dbReference type="Proteomes" id="UP000036802"/>
    </source>
</evidence>
<dbReference type="PANTHER" id="PTHR30349">
    <property type="entry name" value="PHAGE INTEGRASE-RELATED"/>
    <property type="match status" value="1"/>
</dbReference>
<proteinExistence type="inferred from homology"/>
<comment type="similarity">
    <text evidence="1">Belongs to the 'phage' integrase family.</text>
</comment>
<evidence type="ECO:0000259" key="4">
    <source>
        <dbReference type="PROSITE" id="PS51898"/>
    </source>
</evidence>
<evidence type="ECO:0000256" key="1">
    <source>
        <dbReference type="ARBA" id="ARBA00008857"/>
    </source>
</evidence>
<gene>
    <name evidence="5" type="ORF">BBM1114_10695</name>
</gene>
<dbReference type="GO" id="GO:0015074">
    <property type="term" value="P:DNA integration"/>
    <property type="evidence" value="ECO:0007669"/>
    <property type="project" value="InterPro"/>
</dbReference>
<dbReference type="GO" id="GO:0006310">
    <property type="term" value="P:DNA recombination"/>
    <property type="evidence" value="ECO:0007669"/>
    <property type="project" value="UniProtKB-KW"/>
</dbReference>
<evidence type="ECO:0000313" key="5">
    <source>
        <dbReference type="EMBL" id="KOA62621.1"/>
    </source>
</evidence>
<name>A0A0L7CSK9_BIFBR</name>
<dbReference type="AlphaFoldDB" id="A0A0L7CSK9"/>